<dbReference type="InterPro" id="IPR029063">
    <property type="entry name" value="SAM-dependent_MTases_sf"/>
</dbReference>
<dbReference type="PANTHER" id="PTHR18895">
    <property type="entry name" value="HEMK METHYLTRANSFERASE"/>
    <property type="match status" value="1"/>
</dbReference>
<dbReference type="NCBIfam" id="TIGR00536">
    <property type="entry name" value="hemK_fam"/>
    <property type="match status" value="1"/>
</dbReference>
<gene>
    <name evidence="5 8" type="primary">prmC</name>
    <name evidence="8" type="ORF">P2G67_15430</name>
</gene>
<keyword evidence="1 5" id="KW-0489">Methyltransferase</keyword>
<keyword evidence="2 5" id="KW-0808">Transferase</keyword>
<evidence type="ECO:0000256" key="5">
    <source>
        <dbReference type="HAMAP-Rule" id="MF_02126"/>
    </source>
</evidence>
<name>A0ABT5YRC8_9PROT</name>
<dbReference type="CDD" id="cd02440">
    <property type="entry name" value="AdoMet_MTases"/>
    <property type="match status" value="1"/>
</dbReference>
<feature type="binding site" evidence="5">
    <location>
        <begin position="122"/>
        <end position="126"/>
    </location>
    <ligand>
        <name>S-adenosyl-L-methionine</name>
        <dbReference type="ChEBI" id="CHEBI:59789"/>
    </ligand>
</feature>
<comment type="similarity">
    <text evidence="5">Belongs to the protein N5-glutamine methyltransferase family. PrmC subfamily.</text>
</comment>
<organism evidence="8 9">
    <name type="scientific">Aquibaculum arenosum</name>
    <dbReference type="NCBI Taxonomy" id="3032591"/>
    <lineage>
        <taxon>Bacteria</taxon>
        <taxon>Pseudomonadati</taxon>
        <taxon>Pseudomonadota</taxon>
        <taxon>Alphaproteobacteria</taxon>
        <taxon>Rhodospirillales</taxon>
        <taxon>Rhodovibrionaceae</taxon>
        <taxon>Aquibaculum</taxon>
    </lineage>
</organism>
<dbReference type="Gene3D" id="1.10.8.10">
    <property type="entry name" value="DNA helicase RuvA subunit, C-terminal domain"/>
    <property type="match status" value="1"/>
</dbReference>
<dbReference type="Pfam" id="PF05175">
    <property type="entry name" value="MTS"/>
    <property type="match status" value="1"/>
</dbReference>
<feature type="binding site" evidence="5">
    <location>
        <position position="188"/>
    </location>
    <ligand>
        <name>S-adenosyl-L-methionine</name>
        <dbReference type="ChEBI" id="CHEBI:59789"/>
    </ligand>
</feature>
<dbReference type="SUPFAM" id="SSF53335">
    <property type="entry name" value="S-adenosyl-L-methionine-dependent methyltransferases"/>
    <property type="match status" value="1"/>
</dbReference>
<dbReference type="HAMAP" id="MF_02126">
    <property type="entry name" value="RF_methyltr_PrmC"/>
    <property type="match status" value="1"/>
</dbReference>
<feature type="binding site" evidence="5">
    <location>
        <position position="145"/>
    </location>
    <ligand>
        <name>S-adenosyl-L-methionine</name>
        <dbReference type="ChEBI" id="CHEBI:59789"/>
    </ligand>
</feature>
<comment type="function">
    <text evidence="5">Methylates the class 1 translation termination release factors RF1/PrfA and RF2/PrfB on the glutamine residue of the universally conserved GGQ motif.</text>
</comment>
<evidence type="ECO:0000259" key="7">
    <source>
        <dbReference type="Pfam" id="PF17827"/>
    </source>
</evidence>
<dbReference type="GO" id="GO:0032259">
    <property type="term" value="P:methylation"/>
    <property type="evidence" value="ECO:0007669"/>
    <property type="project" value="UniProtKB-KW"/>
</dbReference>
<dbReference type="InterPro" id="IPR040758">
    <property type="entry name" value="PrmC_N"/>
</dbReference>
<feature type="domain" description="Methyltransferase small" evidence="6">
    <location>
        <begin position="98"/>
        <end position="192"/>
    </location>
</feature>
<reference evidence="8 9" key="1">
    <citation type="submission" date="2023-03" db="EMBL/GenBank/DDBJ databases">
        <title>Fodinicurvata sp. CAU 1616 isolated from sea sendiment.</title>
        <authorList>
            <person name="Kim W."/>
        </authorList>
    </citation>
    <scope>NUCLEOTIDE SEQUENCE [LARGE SCALE GENOMIC DNA]</scope>
    <source>
        <strain evidence="8 9">CAU 1616</strain>
    </source>
</reference>
<dbReference type="Gene3D" id="3.40.50.150">
    <property type="entry name" value="Vaccinia Virus protein VP39"/>
    <property type="match status" value="1"/>
</dbReference>
<feature type="domain" description="Release factor glutamine methyltransferase N-terminal" evidence="7">
    <location>
        <begin position="6"/>
        <end position="76"/>
    </location>
</feature>
<keyword evidence="9" id="KW-1185">Reference proteome</keyword>
<feature type="binding site" evidence="5">
    <location>
        <begin position="188"/>
        <end position="191"/>
    </location>
    <ligand>
        <name>substrate</name>
    </ligand>
</feature>
<keyword evidence="3 5" id="KW-0949">S-adenosyl-L-methionine</keyword>
<dbReference type="InterPro" id="IPR007848">
    <property type="entry name" value="Small_mtfrase_dom"/>
</dbReference>
<evidence type="ECO:0000313" key="8">
    <source>
        <dbReference type="EMBL" id="MDF2097368.1"/>
    </source>
</evidence>
<comment type="catalytic activity">
    <reaction evidence="4 5">
        <text>L-glutaminyl-[peptide chain release factor] + S-adenosyl-L-methionine = N(5)-methyl-L-glutaminyl-[peptide chain release factor] + S-adenosyl-L-homocysteine + H(+)</text>
        <dbReference type="Rhea" id="RHEA:42896"/>
        <dbReference type="Rhea" id="RHEA-COMP:10271"/>
        <dbReference type="Rhea" id="RHEA-COMP:10272"/>
        <dbReference type="ChEBI" id="CHEBI:15378"/>
        <dbReference type="ChEBI" id="CHEBI:30011"/>
        <dbReference type="ChEBI" id="CHEBI:57856"/>
        <dbReference type="ChEBI" id="CHEBI:59789"/>
        <dbReference type="ChEBI" id="CHEBI:61891"/>
        <dbReference type="EC" id="2.1.1.297"/>
    </reaction>
</comment>
<dbReference type="PANTHER" id="PTHR18895:SF74">
    <property type="entry name" value="MTRF1L RELEASE FACTOR GLUTAMINE METHYLTRANSFERASE"/>
    <property type="match status" value="1"/>
</dbReference>
<dbReference type="InterPro" id="IPR004556">
    <property type="entry name" value="HemK-like"/>
</dbReference>
<comment type="caution">
    <text evidence="8">The sequence shown here is derived from an EMBL/GenBank/DDBJ whole genome shotgun (WGS) entry which is preliminary data.</text>
</comment>
<dbReference type="GO" id="GO:0102559">
    <property type="term" value="F:peptide chain release factor N(5)-glutamine methyltransferase activity"/>
    <property type="evidence" value="ECO:0007669"/>
    <property type="project" value="UniProtKB-EC"/>
</dbReference>
<accession>A0ABT5YRC8</accession>
<dbReference type="InterPro" id="IPR019874">
    <property type="entry name" value="RF_methyltr_PrmC"/>
</dbReference>
<dbReference type="Proteomes" id="UP001215503">
    <property type="component" value="Unassembled WGS sequence"/>
</dbReference>
<dbReference type="Pfam" id="PF17827">
    <property type="entry name" value="PrmC_N"/>
    <property type="match status" value="1"/>
</dbReference>
<dbReference type="PROSITE" id="PS00092">
    <property type="entry name" value="N6_MTASE"/>
    <property type="match status" value="1"/>
</dbReference>
<sequence length="283" mass="31040">MTSIGDALTTAQQELEAAGVPDARRDARLLLAALLECDISTVIAWPERGLDQASEEAFRDSIRRRAAREPVARILGVREFWSLPFQLAPETLDPRPDSELLVSALLERVRDPQAPLQALDLGSGSGCLLLALLSELPQARGLGVDCSQAAVDMATRNARNLGLAERVHFQLGDWCAGLEQRFDLLLCNPPYIPADEIDALEPEVAGWEPRGALDGGDDGLEPYRILIPQLDRLLAAWGMAIFEHGPGQAAAIAALLEQPRRWQWQVLLDLAGRERALLIRRRG</sequence>
<dbReference type="EMBL" id="JARHUD010000012">
    <property type="protein sequence ID" value="MDF2097368.1"/>
    <property type="molecule type" value="Genomic_DNA"/>
</dbReference>
<dbReference type="InterPro" id="IPR002052">
    <property type="entry name" value="DNA_methylase_N6_adenine_CS"/>
</dbReference>
<feature type="binding site" evidence="5">
    <location>
        <position position="174"/>
    </location>
    <ligand>
        <name>S-adenosyl-L-methionine</name>
        <dbReference type="ChEBI" id="CHEBI:59789"/>
    </ligand>
</feature>
<protein>
    <recommendedName>
        <fullName evidence="5">Release factor glutamine methyltransferase</fullName>
        <shortName evidence="5">RF MTase</shortName>
        <ecNumber evidence="5">2.1.1.297</ecNumber>
    </recommendedName>
    <alternativeName>
        <fullName evidence="5">N5-glutamine methyltransferase PrmC</fullName>
    </alternativeName>
    <alternativeName>
        <fullName evidence="5">Protein-(glutamine-N5) MTase PrmC</fullName>
    </alternativeName>
    <alternativeName>
        <fullName evidence="5">Protein-glutamine N-methyltransferase PrmC</fullName>
    </alternativeName>
</protein>
<dbReference type="EC" id="2.1.1.297" evidence="5"/>
<evidence type="ECO:0000256" key="2">
    <source>
        <dbReference type="ARBA" id="ARBA00022679"/>
    </source>
</evidence>
<evidence type="ECO:0000256" key="1">
    <source>
        <dbReference type="ARBA" id="ARBA00022603"/>
    </source>
</evidence>
<evidence type="ECO:0000256" key="4">
    <source>
        <dbReference type="ARBA" id="ARBA00048391"/>
    </source>
</evidence>
<evidence type="ECO:0000256" key="3">
    <source>
        <dbReference type="ARBA" id="ARBA00022691"/>
    </source>
</evidence>
<evidence type="ECO:0000259" key="6">
    <source>
        <dbReference type="Pfam" id="PF05175"/>
    </source>
</evidence>
<dbReference type="NCBIfam" id="TIGR03534">
    <property type="entry name" value="RF_mod_PrmC"/>
    <property type="match status" value="1"/>
</dbReference>
<dbReference type="InterPro" id="IPR050320">
    <property type="entry name" value="N5-glutamine_MTase"/>
</dbReference>
<proteinExistence type="inferred from homology"/>
<evidence type="ECO:0000313" key="9">
    <source>
        <dbReference type="Proteomes" id="UP001215503"/>
    </source>
</evidence>
<dbReference type="RefSeq" id="WP_275824152.1">
    <property type="nucleotide sequence ID" value="NZ_JARHUD010000012.1"/>
</dbReference>